<dbReference type="HOGENOM" id="CLU_684463_0_0_2"/>
<dbReference type="EMBL" id="CP000561">
    <property type="protein sequence ID" value="ABO08846.1"/>
    <property type="molecule type" value="Genomic_DNA"/>
</dbReference>
<dbReference type="InterPro" id="IPR036465">
    <property type="entry name" value="vWFA_dom_sf"/>
</dbReference>
<dbReference type="GeneID" id="4909292"/>
<dbReference type="InterPro" id="IPR025154">
    <property type="entry name" value="Put_metallopeptidase_dom"/>
</dbReference>
<evidence type="ECO:0008006" key="5">
    <source>
        <dbReference type="Google" id="ProtNLM"/>
    </source>
</evidence>
<dbReference type="Proteomes" id="UP000001431">
    <property type="component" value="Chromosome"/>
</dbReference>
<reference evidence="3" key="1">
    <citation type="submission" date="2007-02" db="EMBL/GenBank/DDBJ databases">
        <title>Complete sequence of Pyrobaculum calidifontis JCM 11548.</title>
        <authorList>
            <consortium name="US DOE Joint Genome Institute"/>
            <person name="Copeland A."/>
            <person name="Lucas S."/>
            <person name="Lapidus A."/>
            <person name="Barry K."/>
            <person name="Glavina del Rio T."/>
            <person name="Dalin E."/>
            <person name="Tice H."/>
            <person name="Pitluck S."/>
            <person name="Chain P."/>
            <person name="Malfatti S."/>
            <person name="Shin M."/>
            <person name="Vergez L."/>
            <person name="Schmutz J."/>
            <person name="Larimer F."/>
            <person name="Land M."/>
            <person name="Hauser L."/>
            <person name="Kyrpides N."/>
            <person name="Mikhailova N."/>
            <person name="Cozen A.E."/>
            <person name="Fitz-Gibbon S.T."/>
            <person name="House C.H."/>
            <person name="Saltikov C."/>
            <person name="Lowe T.M."/>
            <person name="Richardson P."/>
        </authorList>
    </citation>
    <scope>NUCLEOTIDE SEQUENCE [LARGE SCALE GENOMIC DNA]</scope>
    <source>
        <strain evidence="3">JCM 11548</strain>
    </source>
</reference>
<protein>
    <recommendedName>
        <fullName evidence="5">VWA containing CoxE family protein</fullName>
    </recommendedName>
</protein>
<name>A3MW29_PYRCJ</name>
<evidence type="ECO:0000259" key="2">
    <source>
        <dbReference type="Pfam" id="PF13203"/>
    </source>
</evidence>
<organism evidence="3 4">
    <name type="scientific">Pyrobaculum calidifontis (strain DSM 21063 / JCM 11548 / VA1)</name>
    <dbReference type="NCBI Taxonomy" id="410359"/>
    <lineage>
        <taxon>Archaea</taxon>
        <taxon>Thermoproteota</taxon>
        <taxon>Thermoprotei</taxon>
        <taxon>Thermoproteales</taxon>
        <taxon>Thermoproteaceae</taxon>
        <taxon>Pyrobaculum</taxon>
    </lineage>
</organism>
<dbReference type="eggNOG" id="arCOG06980">
    <property type="taxonomic scope" value="Archaea"/>
</dbReference>
<dbReference type="SUPFAM" id="SSF53300">
    <property type="entry name" value="vWA-like"/>
    <property type="match status" value="1"/>
</dbReference>
<dbReference type="InterPro" id="IPR018698">
    <property type="entry name" value="VWA-like_dom"/>
</dbReference>
<evidence type="ECO:0000313" key="4">
    <source>
        <dbReference type="Proteomes" id="UP000001431"/>
    </source>
</evidence>
<dbReference type="RefSeq" id="WP_011850104.1">
    <property type="nucleotide sequence ID" value="NC_009073.1"/>
</dbReference>
<dbReference type="PANTHER" id="PTHR38730">
    <property type="entry name" value="SLL7028 PROTEIN"/>
    <property type="match status" value="1"/>
</dbReference>
<evidence type="ECO:0000313" key="3">
    <source>
        <dbReference type="EMBL" id="ABO08846.1"/>
    </source>
</evidence>
<dbReference type="KEGG" id="pcl:Pcal_1426"/>
<dbReference type="PANTHER" id="PTHR38730:SF1">
    <property type="entry name" value="SLL7028 PROTEIN"/>
    <property type="match status" value="1"/>
</dbReference>
<proteinExistence type="predicted"/>
<evidence type="ECO:0000259" key="1">
    <source>
        <dbReference type="Pfam" id="PF09967"/>
    </source>
</evidence>
<feature type="domain" description="Putative metallopeptidase" evidence="2">
    <location>
        <begin position="12"/>
        <end position="245"/>
    </location>
</feature>
<gene>
    <name evidence="3" type="ordered locus">Pcal_1426</name>
</gene>
<dbReference type="STRING" id="410359.Pcal_1426"/>
<dbReference type="OrthoDB" id="26291at2157"/>
<keyword evidence="4" id="KW-1185">Reference proteome</keyword>
<feature type="domain" description="VWA-like" evidence="1">
    <location>
        <begin position="262"/>
        <end position="350"/>
    </location>
</feature>
<sequence>MIEDLYAATALSPFWAATLWRLRIVRRVGAKSVVELDGYSIAVGDRYLQLPPAHRIAELLHVATHVLFDHVGRMAGRDPELWWLAADAVAYSIVESTGVELPKYAKALIDAVKYLTGLDPRSASVEDIYDRLVNTSAKYLIDRSQLPTYRGHFYRENYDVEEDVSRGDPALYATRPEDRRRMLIELVSSASVAAKRAGYMSLSVEKEYAKLAESAAIPWRGSLRSLFASTAAAVLETWARPNRRVEEYPGARRRTYTKVWCLVDTSGSISDEEYALFLAEVAEIARRTQSKVMFVQWEVGIRAVHEVRRPSDLEKISRIGFGGTVLAPAIRRVAELAKPWEPVVVFSDFVLWDFSAAVEALSKAAQRGKVILATTAVRPRVPGARLVQIAEPKVEELLGMSG</sequence>
<dbReference type="Pfam" id="PF13203">
    <property type="entry name" value="DUF2201_N"/>
    <property type="match status" value="1"/>
</dbReference>
<accession>A3MW29</accession>
<dbReference type="AlphaFoldDB" id="A3MW29"/>
<dbReference type="Pfam" id="PF09967">
    <property type="entry name" value="DUF2201"/>
    <property type="match status" value="1"/>
</dbReference>